<dbReference type="GO" id="GO:0046654">
    <property type="term" value="P:tetrahydrofolate biosynthetic process"/>
    <property type="evidence" value="ECO:0007669"/>
    <property type="project" value="UniProtKB-UniPathway"/>
</dbReference>
<keyword evidence="5" id="KW-0560">Oxidoreductase</keyword>
<gene>
    <name evidence="8" type="primary">DHFR</name>
</gene>
<evidence type="ECO:0000259" key="7">
    <source>
        <dbReference type="PROSITE" id="PS51330"/>
    </source>
</evidence>
<dbReference type="PROSITE" id="PS51330">
    <property type="entry name" value="DHFR_2"/>
    <property type="match status" value="1"/>
</dbReference>
<keyword evidence="4" id="KW-0521">NADP</keyword>
<evidence type="ECO:0000313" key="8">
    <source>
        <dbReference type="EMBL" id="AAQ02621.1"/>
    </source>
</evidence>
<sequence length="182" mass="20168">MNGFALVVAVTKTMGIGNKGGLPWSSIRGDMNFFKKITSETKDAAKQNAVTMGRKTYVGIPAKFRPLSNRVNIVISTNANLRKEESIPDSVHIVDSFELAVTKAYSLPNIENVFVIGGSSVYAEAMKHPQCKTIFYTNILTPDFTCDTFFPKIEENVFKVTSRSDLQQEGETSYEFLTYSGV</sequence>
<dbReference type="InterPro" id="IPR001796">
    <property type="entry name" value="DHFR_dom"/>
</dbReference>
<dbReference type="InterPro" id="IPR012259">
    <property type="entry name" value="DHFR"/>
</dbReference>
<feature type="domain" description="DHFR" evidence="7">
    <location>
        <begin position="3"/>
        <end position="181"/>
    </location>
</feature>
<dbReference type="PRINTS" id="PR00070">
    <property type="entry name" value="DHFR"/>
</dbReference>
<evidence type="ECO:0000256" key="1">
    <source>
        <dbReference type="ARBA" id="ARBA00004903"/>
    </source>
</evidence>
<evidence type="ECO:0000256" key="2">
    <source>
        <dbReference type="ARBA" id="ARBA00012856"/>
    </source>
</evidence>
<dbReference type="GO" id="GO:0046452">
    <property type="term" value="P:dihydrofolate metabolic process"/>
    <property type="evidence" value="ECO:0007669"/>
    <property type="project" value="TreeGrafter"/>
</dbReference>
<evidence type="ECO:0000256" key="5">
    <source>
        <dbReference type="ARBA" id="ARBA00023002"/>
    </source>
</evidence>
<dbReference type="InterPro" id="IPR017925">
    <property type="entry name" value="DHFR_CS"/>
</dbReference>
<reference evidence="8" key="1">
    <citation type="journal article" date="2003" name="Curr. Biol.">
        <title>The root of the eukaryote tree pinpointed.</title>
        <authorList>
            <person name="Stechmann A."/>
            <person name="Cavalier-Smith T."/>
        </authorList>
    </citation>
    <scope>NUCLEOTIDE SEQUENCE</scope>
</reference>
<dbReference type="GO" id="GO:0050661">
    <property type="term" value="F:NADP binding"/>
    <property type="evidence" value="ECO:0007669"/>
    <property type="project" value="InterPro"/>
</dbReference>
<dbReference type="UniPathway" id="UPA00077">
    <property type="reaction ID" value="UER00158"/>
</dbReference>
<dbReference type="PANTHER" id="PTHR48069:SF3">
    <property type="entry name" value="DIHYDROFOLATE REDUCTASE"/>
    <property type="match status" value="1"/>
</dbReference>
<dbReference type="InterPro" id="IPR024072">
    <property type="entry name" value="DHFR-like_dom_sf"/>
</dbReference>
<dbReference type="AlphaFoldDB" id="Q6WEA2"/>
<dbReference type="GO" id="GO:0005739">
    <property type="term" value="C:mitochondrion"/>
    <property type="evidence" value="ECO:0007669"/>
    <property type="project" value="TreeGrafter"/>
</dbReference>
<keyword evidence="3" id="KW-0554">One-carbon metabolism</keyword>
<evidence type="ECO:0000256" key="3">
    <source>
        <dbReference type="ARBA" id="ARBA00022563"/>
    </source>
</evidence>
<organism evidence="8">
    <name type="scientific">Hartmannella cantabrigiensis</name>
    <name type="common">Amoeba</name>
    <name type="synonym">Copromyxa cantabrigiensis</name>
    <dbReference type="NCBI Taxonomy" id="239731"/>
    <lineage>
        <taxon>Eukaryota</taxon>
        <taxon>Amoebozoa</taxon>
        <taxon>Tubulinea</taxon>
        <taxon>Elardia</taxon>
        <taxon>Euamoebida</taxon>
        <taxon>Hartmannellidae</taxon>
        <taxon>Hartmannella</taxon>
    </lineage>
</organism>
<dbReference type="EMBL" id="AY293974">
    <property type="protein sequence ID" value="AAQ02621.1"/>
    <property type="molecule type" value="Genomic_DNA"/>
</dbReference>
<proteinExistence type="inferred from homology"/>
<accession>Q6WEA2</accession>
<dbReference type="PROSITE" id="PS00075">
    <property type="entry name" value="DHFR_1"/>
    <property type="match status" value="1"/>
</dbReference>
<dbReference type="EC" id="1.5.1.3" evidence="2"/>
<dbReference type="SUPFAM" id="SSF53597">
    <property type="entry name" value="Dihydrofolate reductase-like"/>
    <property type="match status" value="1"/>
</dbReference>
<dbReference type="GO" id="GO:0006730">
    <property type="term" value="P:one-carbon metabolic process"/>
    <property type="evidence" value="ECO:0007669"/>
    <property type="project" value="UniProtKB-KW"/>
</dbReference>
<dbReference type="CDD" id="cd00209">
    <property type="entry name" value="DHFR"/>
    <property type="match status" value="1"/>
</dbReference>
<protein>
    <recommendedName>
        <fullName evidence="2">dihydrofolate reductase</fullName>
        <ecNumber evidence="2">1.5.1.3</ecNumber>
    </recommendedName>
</protein>
<dbReference type="PANTHER" id="PTHR48069">
    <property type="entry name" value="DIHYDROFOLATE REDUCTASE"/>
    <property type="match status" value="1"/>
</dbReference>
<dbReference type="GO" id="GO:0004146">
    <property type="term" value="F:dihydrofolate reductase activity"/>
    <property type="evidence" value="ECO:0007669"/>
    <property type="project" value="UniProtKB-EC"/>
</dbReference>
<dbReference type="GO" id="GO:0046655">
    <property type="term" value="P:folic acid metabolic process"/>
    <property type="evidence" value="ECO:0007669"/>
    <property type="project" value="TreeGrafter"/>
</dbReference>
<comment type="similarity">
    <text evidence="6">Belongs to the dihydrofolate reductase family.</text>
</comment>
<evidence type="ECO:0000256" key="4">
    <source>
        <dbReference type="ARBA" id="ARBA00022857"/>
    </source>
</evidence>
<comment type="pathway">
    <text evidence="1">Cofactor biosynthesis; tetrahydrofolate biosynthesis; 5,6,7,8-tetrahydrofolate from 7,8-dihydrofolate: step 1/1.</text>
</comment>
<dbReference type="Pfam" id="PF00186">
    <property type="entry name" value="DHFR_1"/>
    <property type="match status" value="1"/>
</dbReference>
<evidence type="ECO:0000256" key="6">
    <source>
        <dbReference type="RuleBase" id="RU004474"/>
    </source>
</evidence>
<dbReference type="Gene3D" id="3.40.430.10">
    <property type="entry name" value="Dihydrofolate Reductase, subunit A"/>
    <property type="match status" value="1"/>
</dbReference>
<name>Q6WEA2_HARCA</name>